<dbReference type="EMBL" id="JACHMQ010000001">
    <property type="protein sequence ID" value="MBB6395959.1"/>
    <property type="molecule type" value="Genomic_DNA"/>
</dbReference>
<proteinExistence type="predicted"/>
<accession>A0A7X0KZA6</accession>
<sequence length="151" mass="16659">MSVTDKQVATLTAQLAGRMDEYKRLYAELDPEEVGHGYSALVGAAAAIAVDRRFVKDDEIADRREVIDYVAELRSRSAEAAKDLEPVVAEQLILHNLGKGDISNFDARILFPTQIIVLAGLVADEQYGEAELTSFIQTARQVADHWIANDQ</sequence>
<keyword evidence="2" id="KW-1185">Reference proteome</keyword>
<reference evidence="1 2" key="1">
    <citation type="submission" date="2020-08" db="EMBL/GenBank/DDBJ databases">
        <title>Sequencing the genomes of 1000 actinobacteria strains.</title>
        <authorList>
            <person name="Klenk H.-P."/>
        </authorList>
    </citation>
    <scope>NUCLEOTIDE SEQUENCE [LARGE SCALE GENOMIC DNA]</scope>
    <source>
        <strain evidence="1 2">DSM 43675</strain>
    </source>
</reference>
<dbReference type="RefSeq" id="WP_185025376.1">
    <property type="nucleotide sequence ID" value="NZ_JACHMQ010000001.1"/>
</dbReference>
<comment type="caution">
    <text evidence="1">The sequence shown here is derived from an EMBL/GenBank/DDBJ whole genome shotgun (WGS) entry which is preliminary data.</text>
</comment>
<gene>
    <name evidence="1" type="ORF">BKA00_002873</name>
</gene>
<organism evidence="1 2">
    <name type="scientific">Actinomadura coerulea</name>
    <dbReference type="NCBI Taxonomy" id="46159"/>
    <lineage>
        <taxon>Bacteria</taxon>
        <taxon>Bacillati</taxon>
        <taxon>Actinomycetota</taxon>
        <taxon>Actinomycetes</taxon>
        <taxon>Streptosporangiales</taxon>
        <taxon>Thermomonosporaceae</taxon>
        <taxon>Actinomadura</taxon>
    </lineage>
</organism>
<evidence type="ECO:0000313" key="2">
    <source>
        <dbReference type="Proteomes" id="UP000546324"/>
    </source>
</evidence>
<name>A0A7X0KZA6_9ACTN</name>
<dbReference type="AlphaFoldDB" id="A0A7X0KZA6"/>
<evidence type="ECO:0000313" key="1">
    <source>
        <dbReference type="EMBL" id="MBB6395959.1"/>
    </source>
</evidence>
<dbReference type="Proteomes" id="UP000546324">
    <property type="component" value="Unassembled WGS sequence"/>
</dbReference>
<protein>
    <submittedName>
        <fullName evidence="1">Uncharacterized protein</fullName>
    </submittedName>
</protein>